<keyword evidence="1" id="KW-1133">Transmembrane helix</keyword>
<name>A0AAU7KNG6_9GAMM</name>
<keyword evidence="1" id="KW-0812">Transmembrane</keyword>
<feature type="transmembrane region" description="Helical" evidence="1">
    <location>
        <begin position="147"/>
        <end position="164"/>
    </location>
</feature>
<dbReference type="EMBL" id="CP098827">
    <property type="protein sequence ID" value="XBO73129.1"/>
    <property type="molecule type" value="Genomic_DNA"/>
</dbReference>
<dbReference type="PIRSF" id="PIRSF011443">
    <property type="entry name" value="YgjV"/>
    <property type="match status" value="1"/>
</dbReference>
<evidence type="ECO:0000313" key="2">
    <source>
        <dbReference type="EMBL" id="XBO73129.1"/>
    </source>
</evidence>
<dbReference type="InterPro" id="IPR026267">
    <property type="entry name" value="YgjV"/>
</dbReference>
<dbReference type="Pfam" id="PF10688">
    <property type="entry name" value="Imp-YgjV"/>
    <property type="match status" value="1"/>
</dbReference>
<gene>
    <name evidence="2" type="ORF">NFG58_05530</name>
</gene>
<feature type="transmembrane region" description="Helical" evidence="1">
    <location>
        <begin position="45"/>
        <end position="66"/>
    </location>
</feature>
<dbReference type="AlphaFoldDB" id="A0AAU7KNG6"/>
<proteinExistence type="predicted"/>
<accession>A0AAU7KNG6</accession>
<protein>
    <submittedName>
        <fullName evidence="2">YgjV family protein</fullName>
    </submittedName>
</protein>
<organism evidence="2">
    <name type="scientific">Halomonas sp. RT37</name>
    <dbReference type="NCBI Taxonomy" id="2950872"/>
    <lineage>
        <taxon>Bacteria</taxon>
        <taxon>Pseudomonadati</taxon>
        <taxon>Pseudomonadota</taxon>
        <taxon>Gammaproteobacteria</taxon>
        <taxon>Oceanospirillales</taxon>
        <taxon>Halomonadaceae</taxon>
        <taxon>Halomonas</taxon>
    </lineage>
</organism>
<reference evidence="2" key="1">
    <citation type="submission" date="2022-06" db="EMBL/GenBank/DDBJ databases">
        <title>A novel DMS-producing enzyme.</title>
        <authorList>
            <person name="Zhang Y."/>
        </authorList>
    </citation>
    <scope>NUCLEOTIDE SEQUENCE</scope>
    <source>
        <strain evidence="2">RT37</strain>
    </source>
</reference>
<keyword evidence="1" id="KW-0472">Membrane</keyword>
<dbReference type="InterPro" id="IPR019629">
    <property type="entry name" value="Uncharacterised_HI1736/YgjV"/>
</dbReference>
<feature type="transmembrane region" description="Helical" evidence="1">
    <location>
        <begin position="102"/>
        <end position="118"/>
    </location>
</feature>
<feature type="transmembrane region" description="Helical" evidence="1">
    <location>
        <begin position="78"/>
        <end position="96"/>
    </location>
</feature>
<sequence length="173" mass="18230">MEEMGLRWLAGQAVSLVALTLCVIGFASRHDDKLLVLLLGANLAFATQFALLGSWVAASISALIILRIALARRFPGNLAIMLGMLLATLLVAALTWSDARDLPALAAGLLGTFAMFMLRGVAMRLVLAGAAFCWIISNLLAGSLGGTLAETLIFATNIITIVRLRRQASAAAH</sequence>
<evidence type="ECO:0000256" key="1">
    <source>
        <dbReference type="SAM" id="Phobius"/>
    </source>
</evidence>